<keyword evidence="4 7" id="KW-0067">ATP-binding</keyword>
<evidence type="ECO:0000256" key="5">
    <source>
        <dbReference type="SAM" id="MobiDB-lite"/>
    </source>
</evidence>
<evidence type="ECO:0000259" key="6">
    <source>
        <dbReference type="PROSITE" id="PS50893"/>
    </source>
</evidence>
<dbReference type="PANTHER" id="PTHR42734">
    <property type="entry name" value="METAL TRANSPORT SYSTEM ATP-BINDING PROTEIN TM_0124-RELATED"/>
    <property type="match status" value="1"/>
</dbReference>
<dbReference type="InterPro" id="IPR050153">
    <property type="entry name" value="Metal_Ion_Import_ABC"/>
</dbReference>
<dbReference type="PANTHER" id="PTHR42734:SF17">
    <property type="entry name" value="METAL TRANSPORT SYSTEM ATP-BINDING PROTEIN TM_0124-RELATED"/>
    <property type="match status" value="1"/>
</dbReference>
<organism evidence="7 8">
    <name type="scientific">Thiohalocapsa marina</name>
    <dbReference type="NCBI Taxonomy" id="424902"/>
    <lineage>
        <taxon>Bacteria</taxon>
        <taxon>Pseudomonadati</taxon>
        <taxon>Pseudomonadota</taxon>
        <taxon>Gammaproteobacteria</taxon>
        <taxon>Chromatiales</taxon>
        <taxon>Chromatiaceae</taxon>
        <taxon>Thiohalocapsa</taxon>
    </lineage>
</organism>
<evidence type="ECO:0000256" key="1">
    <source>
        <dbReference type="ARBA" id="ARBA00005417"/>
    </source>
</evidence>
<comment type="caution">
    <text evidence="7">The sequence shown here is derived from an EMBL/GenBank/DDBJ whole genome shotgun (WGS) entry which is preliminary data.</text>
</comment>
<dbReference type="Pfam" id="PF00005">
    <property type="entry name" value="ABC_tran"/>
    <property type="match status" value="1"/>
</dbReference>
<evidence type="ECO:0000256" key="3">
    <source>
        <dbReference type="ARBA" id="ARBA00022741"/>
    </source>
</evidence>
<dbReference type="FunFam" id="3.40.50.300:FF:000134">
    <property type="entry name" value="Iron-enterobactin ABC transporter ATP-binding protein"/>
    <property type="match status" value="1"/>
</dbReference>
<keyword evidence="8" id="KW-1185">Reference proteome</keyword>
<proteinExistence type="inferred from homology"/>
<keyword evidence="2" id="KW-0813">Transport</keyword>
<comment type="similarity">
    <text evidence="1">Belongs to the ABC transporter superfamily.</text>
</comment>
<feature type="region of interest" description="Disordered" evidence="5">
    <location>
        <begin position="244"/>
        <end position="283"/>
    </location>
</feature>
<dbReference type="Gene3D" id="3.40.50.300">
    <property type="entry name" value="P-loop containing nucleotide triphosphate hydrolases"/>
    <property type="match status" value="1"/>
</dbReference>
<dbReference type="PROSITE" id="PS00211">
    <property type="entry name" value="ABC_TRANSPORTER_1"/>
    <property type="match status" value="1"/>
</dbReference>
<dbReference type="InterPro" id="IPR003439">
    <property type="entry name" value="ABC_transporter-like_ATP-bd"/>
</dbReference>
<gene>
    <name evidence="7" type="ORF">F2Q65_02040</name>
</gene>
<protein>
    <submittedName>
        <fullName evidence="7">ABC transporter ATP-binding protein</fullName>
    </submittedName>
</protein>
<dbReference type="Proteomes" id="UP000322981">
    <property type="component" value="Unassembled WGS sequence"/>
</dbReference>
<dbReference type="GO" id="GO:0005524">
    <property type="term" value="F:ATP binding"/>
    <property type="evidence" value="ECO:0007669"/>
    <property type="project" value="UniProtKB-KW"/>
</dbReference>
<name>A0A5M8FU56_9GAMM</name>
<feature type="domain" description="ABC transporter" evidence="6">
    <location>
        <begin position="5"/>
        <end position="240"/>
    </location>
</feature>
<keyword evidence="3" id="KW-0547">Nucleotide-binding</keyword>
<feature type="compositionally biased region" description="Basic and acidic residues" evidence="5">
    <location>
        <begin position="244"/>
        <end position="262"/>
    </location>
</feature>
<dbReference type="InterPro" id="IPR027417">
    <property type="entry name" value="P-loop_NTPase"/>
</dbReference>
<dbReference type="OrthoDB" id="9806726at2"/>
<dbReference type="CDD" id="cd03235">
    <property type="entry name" value="ABC_Metallic_Cations"/>
    <property type="match status" value="1"/>
</dbReference>
<dbReference type="SMART" id="SM00382">
    <property type="entry name" value="AAA"/>
    <property type="match status" value="1"/>
</dbReference>
<evidence type="ECO:0000313" key="7">
    <source>
        <dbReference type="EMBL" id="KAA6187326.1"/>
    </source>
</evidence>
<sequence length="283" mass="30960">MTAVIDIQGLRFAYAEATVLEDVNLSIQDGEFLGLVGPNAGGKSTLLKLILGLLEPQAGRIRVLGHSPRRARRRLGYVPQYPAFPRDFPIRVEDVVLMGRLGTGHGLLGRVGRYRSADRQAVRQALREVEAAELIGRQIGTLSGGQMQRVLLARALVGDPAILILDEPTANIDQRMEGEIFDLLATLNRRMTIIVVSHDIAFISGYVSRVACLNRTLLCHATDDIDGQMINELYGEEVRQISHEHSHAHGHEHSHGHSHADVHGQAQPRSPAPVAVSRGHAHA</sequence>
<reference evidence="7 8" key="1">
    <citation type="submission" date="2019-09" db="EMBL/GenBank/DDBJ databases">
        <title>Whole-genome sequence of the purple sulfur bacterium Thiohalocapsa marina DSM 19078.</title>
        <authorList>
            <person name="Kyndt J.A."/>
            <person name="Meyer T.E."/>
        </authorList>
    </citation>
    <scope>NUCLEOTIDE SEQUENCE [LARGE SCALE GENOMIC DNA]</scope>
    <source>
        <strain evidence="7 8">DSM 19078</strain>
    </source>
</reference>
<dbReference type="SUPFAM" id="SSF52540">
    <property type="entry name" value="P-loop containing nucleoside triphosphate hydrolases"/>
    <property type="match status" value="1"/>
</dbReference>
<dbReference type="RefSeq" id="WP_150089900.1">
    <property type="nucleotide sequence ID" value="NZ_VWXX01000002.1"/>
</dbReference>
<dbReference type="GO" id="GO:0016887">
    <property type="term" value="F:ATP hydrolysis activity"/>
    <property type="evidence" value="ECO:0007669"/>
    <property type="project" value="InterPro"/>
</dbReference>
<evidence type="ECO:0000313" key="8">
    <source>
        <dbReference type="Proteomes" id="UP000322981"/>
    </source>
</evidence>
<dbReference type="InterPro" id="IPR003593">
    <property type="entry name" value="AAA+_ATPase"/>
</dbReference>
<dbReference type="AlphaFoldDB" id="A0A5M8FU56"/>
<evidence type="ECO:0000256" key="2">
    <source>
        <dbReference type="ARBA" id="ARBA00022448"/>
    </source>
</evidence>
<accession>A0A5M8FU56</accession>
<dbReference type="EMBL" id="VWXX01000002">
    <property type="protein sequence ID" value="KAA6187326.1"/>
    <property type="molecule type" value="Genomic_DNA"/>
</dbReference>
<dbReference type="InterPro" id="IPR017871">
    <property type="entry name" value="ABC_transporter-like_CS"/>
</dbReference>
<evidence type="ECO:0000256" key="4">
    <source>
        <dbReference type="ARBA" id="ARBA00022840"/>
    </source>
</evidence>
<dbReference type="PROSITE" id="PS50893">
    <property type="entry name" value="ABC_TRANSPORTER_2"/>
    <property type="match status" value="1"/>
</dbReference>